<dbReference type="OrthoDB" id="5330060at2"/>
<evidence type="ECO:0000256" key="2">
    <source>
        <dbReference type="SAM" id="SignalP"/>
    </source>
</evidence>
<keyword evidence="2" id="KW-0732">Signal</keyword>
<feature type="region of interest" description="Disordered" evidence="1">
    <location>
        <begin position="30"/>
        <end position="87"/>
    </location>
</feature>
<organism evidence="3 4">
    <name type="scientific">Helicobacter macacae MIT 99-5501</name>
    <dbReference type="NCBI Taxonomy" id="1357400"/>
    <lineage>
        <taxon>Bacteria</taxon>
        <taxon>Pseudomonadati</taxon>
        <taxon>Campylobacterota</taxon>
        <taxon>Epsilonproteobacteria</taxon>
        <taxon>Campylobacterales</taxon>
        <taxon>Helicobacteraceae</taxon>
        <taxon>Helicobacter</taxon>
    </lineage>
</organism>
<dbReference type="Proteomes" id="UP000018731">
    <property type="component" value="Unassembled WGS sequence"/>
</dbReference>
<gene>
    <name evidence="3" type="ORF">HMPREF2086_01034</name>
</gene>
<dbReference type="RefSeq" id="WP_023927760.1">
    <property type="nucleotide sequence ID" value="NZ_KI669454.1"/>
</dbReference>
<sequence length="432" mass="47989">MRAICKEIVSVPLALVAIFALISTQMLQAAPNSEAKTTRYPKLIKDEKATKSKNTRPTRKNLKTTQKNAQDSKESQKEAKQEAQKDALAQDSIDRIQYYSQDYEESGEKIPIEQKPPRLIGDLLRLYISSGVVSSSSTATQNTNSMSKEVATCPAQLCRGDTTNANYQGTLNKGYALEIGVEHYFDRFDIFGIRLFGEMSIKNGGLGELISSSRDTSTNNVPSGGIDTINPNPTTPTNDKFTFAQTPQPNKDLQATLADNGTFMTFGFGGDIIVNAPFDYWLRKAVNAKSSWWKNRLAYLKIGGFFGGGVEFGRFSQGDSSDKSWQNELAAQGKSSNLYDSFFASGSGAFLRYGVSVYITRFFRVNFGYKHNFYNIAAERWYGYNGLNCTMSGNACNAGSVRENDPKSETLFRQKYVISHGNEWFLNTSLSF</sequence>
<feature type="region of interest" description="Disordered" evidence="1">
    <location>
        <begin position="214"/>
        <end position="233"/>
    </location>
</feature>
<reference evidence="3 4" key="1">
    <citation type="journal article" date="2014" name="Genome Announc.">
        <title>Draft genome sequences of six enterohepatic helicobacter species isolated from humans and one from rhesus macaques.</title>
        <authorList>
            <person name="Shen Z."/>
            <person name="Sheh A."/>
            <person name="Young S.K."/>
            <person name="Abouelliel A."/>
            <person name="Ward D.V."/>
            <person name="Earl A.M."/>
            <person name="Fox J.G."/>
        </authorList>
    </citation>
    <scope>NUCLEOTIDE SEQUENCE [LARGE SCALE GENOMIC DNA]</scope>
    <source>
        <strain evidence="3 4">MIT 99-5501</strain>
    </source>
</reference>
<dbReference type="AlphaFoldDB" id="V8C878"/>
<feature type="chain" id="PRO_5004767630" description="Outer membrane protein beta-barrel domain-containing protein" evidence="2">
    <location>
        <begin position="30"/>
        <end position="432"/>
    </location>
</feature>
<evidence type="ECO:0008006" key="5">
    <source>
        <dbReference type="Google" id="ProtNLM"/>
    </source>
</evidence>
<evidence type="ECO:0000256" key="1">
    <source>
        <dbReference type="SAM" id="MobiDB-lite"/>
    </source>
</evidence>
<dbReference type="HOGENOM" id="CLU_634249_0_0_7"/>
<accession>V8C878</accession>
<protein>
    <recommendedName>
        <fullName evidence="5">Outer membrane protein beta-barrel domain-containing protein</fullName>
    </recommendedName>
</protein>
<feature type="compositionally biased region" description="Basic residues" evidence="1">
    <location>
        <begin position="51"/>
        <end position="62"/>
    </location>
</feature>
<feature type="compositionally biased region" description="Basic and acidic residues" evidence="1">
    <location>
        <begin position="70"/>
        <end position="85"/>
    </location>
</feature>
<feature type="signal peptide" evidence="2">
    <location>
        <begin position="1"/>
        <end position="29"/>
    </location>
</feature>
<name>V8C878_9HELI</name>
<comment type="caution">
    <text evidence="3">The sequence shown here is derived from an EMBL/GenBank/DDBJ whole genome shotgun (WGS) entry which is preliminary data.</text>
</comment>
<evidence type="ECO:0000313" key="4">
    <source>
        <dbReference type="Proteomes" id="UP000018731"/>
    </source>
</evidence>
<evidence type="ECO:0000313" key="3">
    <source>
        <dbReference type="EMBL" id="ETD23235.1"/>
    </source>
</evidence>
<dbReference type="EMBL" id="AZJI01000005">
    <property type="protein sequence ID" value="ETD23235.1"/>
    <property type="molecule type" value="Genomic_DNA"/>
</dbReference>
<dbReference type="PATRIC" id="fig|1357400.3.peg.1413"/>
<keyword evidence="4" id="KW-1185">Reference proteome</keyword>
<proteinExistence type="predicted"/>